<evidence type="ECO:0000256" key="16">
    <source>
        <dbReference type="SAM" id="SignalP"/>
    </source>
</evidence>
<evidence type="ECO:0000256" key="2">
    <source>
        <dbReference type="ARBA" id="ARBA00008685"/>
    </source>
</evidence>
<dbReference type="InterPro" id="IPR015683">
    <property type="entry name" value="Ionotropic_Glu_rcpt"/>
</dbReference>
<comment type="similarity">
    <text evidence="2">Belongs to the glutamate-gated ion channel (TC 1.A.10.1) family.</text>
</comment>
<evidence type="ECO:0000256" key="10">
    <source>
        <dbReference type="ARBA" id="ARBA00023180"/>
    </source>
</evidence>
<evidence type="ECO:0000256" key="5">
    <source>
        <dbReference type="ARBA" id="ARBA00022989"/>
    </source>
</evidence>
<dbReference type="PANTHER" id="PTHR18966">
    <property type="entry name" value="IONOTROPIC GLUTAMATE RECEPTOR"/>
    <property type="match status" value="1"/>
</dbReference>
<dbReference type="EMBL" id="JAANHZ010000028">
    <property type="protein sequence ID" value="KAG5316710.1"/>
    <property type="molecule type" value="Genomic_DNA"/>
</dbReference>
<keyword evidence="13" id="KW-0407">Ion channel</keyword>
<feature type="non-terminal residue" evidence="19">
    <location>
        <position position="627"/>
    </location>
</feature>
<keyword evidence="7" id="KW-0406">Ion transport</keyword>
<proteinExistence type="inferred from homology"/>
<dbReference type="SMART" id="SM00918">
    <property type="entry name" value="Lig_chan-Glu_bd"/>
    <property type="match status" value="1"/>
</dbReference>
<keyword evidence="10" id="KW-0325">Glycoprotein</keyword>
<sequence>NSREMLLLYITVICISNILGFPRKIPIDGLFDSDEMIQKAFEISIKTINKNNQSREKHIVNTQNRKINKNTFQLINNGFAAIFGLQDKTTASQSMYDTLHIPHIAARWDSESKINLYPHLHNLIKEYKWKEYAVLYNNADSLIRINRLLQLPNMNIISAMMFHFGSGLNFRQAMKEVKIFGHRNIIIDCSYDILALVLEQALQVGLIRKSLDLKHYQYSGINLMGIPLIDPDSLIVRYTLQSRSLNGRDFSLSNYMRNISFFYSKLILNILITFIIYVYVFQSEFQLDIVNLGNEELYKISEWKTNFSFQWKPEYRIPGVDKSLGEKHFLILISSIRSRMGCLKNHPLIIGNDRYEGFVIDIIQEMSKILGFNYTFEIQTDEAYESFNNVTKKWDRMLEKIIADREADLAITDLTITIDFTNPFINLDKTISSKTHPGLLSYLRPFSKDVWIRVIGAFIVVTALLFVIGKLKAVNLVLQDSTYEPYAIIYNYMKTHADEVLMKSNKAYGRFVYCHTKAAGKWYNRQVTKQMMKEKQGNETYDIYSHIILIVQVEPLNFEDVGRVFSIVINDIALSYTHRIKHIFTEELIEELKFLIKGSNKKIIRRRKKSVGTSKSDSTGFLNTCHF</sequence>
<keyword evidence="11" id="KW-0628">Postsynaptic cell membrane</keyword>
<dbReference type="Gene3D" id="3.40.50.2300">
    <property type="match status" value="1"/>
</dbReference>
<name>A0A836FCY4_9HYME</name>
<dbReference type="AlphaFoldDB" id="A0A836FCY4"/>
<dbReference type="InterPro" id="IPR001320">
    <property type="entry name" value="Iontro_rcpt_C"/>
</dbReference>
<dbReference type="Gene3D" id="1.10.287.70">
    <property type="match status" value="1"/>
</dbReference>
<feature type="domain" description="Ionotropic glutamate receptor C-terminal" evidence="17">
    <location>
        <begin position="337"/>
        <end position="546"/>
    </location>
</feature>
<dbReference type="GO" id="GO:0045211">
    <property type="term" value="C:postsynaptic membrane"/>
    <property type="evidence" value="ECO:0007669"/>
    <property type="project" value="UniProtKB-SubCell"/>
</dbReference>
<dbReference type="Pfam" id="PF01094">
    <property type="entry name" value="ANF_receptor"/>
    <property type="match status" value="1"/>
</dbReference>
<feature type="signal peptide" evidence="16">
    <location>
        <begin position="1"/>
        <end position="20"/>
    </location>
</feature>
<reference evidence="19" key="1">
    <citation type="submission" date="2020-02" db="EMBL/GenBank/DDBJ databases">
        <title>Relaxed selection underlies rapid genomic changes in the transitions from sociality to social parasitism in ants.</title>
        <authorList>
            <person name="Bi X."/>
        </authorList>
    </citation>
    <scope>NUCLEOTIDE SEQUENCE</scope>
    <source>
        <strain evidence="19">BGI-DK2013a</strain>
        <tissue evidence="19">Whole body</tissue>
    </source>
</reference>
<keyword evidence="9" id="KW-0675">Receptor</keyword>
<keyword evidence="12" id="KW-1071">Ligand-gated ion channel</keyword>
<comment type="subcellular location">
    <subcellularLocation>
        <location evidence="1">Membrane</location>
        <topology evidence="1">Multi-pass membrane protein</topology>
    </subcellularLocation>
    <subcellularLocation>
        <location evidence="14">Postsynaptic cell membrane</location>
    </subcellularLocation>
</comment>
<evidence type="ECO:0000313" key="20">
    <source>
        <dbReference type="Proteomes" id="UP000667349"/>
    </source>
</evidence>
<evidence type="ECO:0000256" key="12">
    <source>
        <dbReference type="ARBA" id="ARBA00023286"/>
    </source>
</evidence>
<evidence type="ECO:0000256" key="3">
    <source>
        <dbReference type="ARBA" id="ARBA00022448"/>
    </source>
</evidence>
<evidence type="ECO:0000256" key="15">
    <source>
        <dbReference type="SAM" id="Phobius"/>
    </source>
</evidence>
<organism evidence="19 20">
    <name type="scientific">Acromyrmex insinuator</name>
    <dbReference type="NCBI Taxonomy" id="230686"/>
    <lineage>
        <taxon>Eukaryota</taxon>
        <taxon>Metazoa</taxon>
        <taxon>Ecdysozoa</taxon>
        <taxon>Arthropoda</taxon>
        <taxon>Hexapoda</taxon>
        <taxon>Insecta</taxon>
        <taxon>Pterygota</taxon>
        <taxon>Neoptera</taxon>
        <taxon>Endopterygota</taxon>
        <taxon>Hymenoptera</taxon>
        <taxon>Apocrita</taxon>
        <taxon>Aculeata</taxon>
        <taxon>Formicoidea</taxon>
        <taxon>Formicidae</taxon>
        <taxon>Myrmicinae</taxon>
        <taxon>Acromyrmex</taxon>
    </lineage>
</organism>
<evidence type="ECO:0000256" key="7">
    <source>
        <dbReference type="ARBA" id="ARBA00023065"/>
    </source>
</evidence>
<keyword evidence="20" id="KW-1185">Reference proteome</keyword>
<feature type="transmembrane region" description="Helical" evidence="15">
    <location>
        <begin position="450"/>
        <end position="469"/>
    </location>
</feature>
<evidence type="ECO:0000256" key="4">
    <source>
        <dbReference type="ARBA" id="ARBA00022692"/>
    </source>
</evidence>
<keyword evidence="8 15" id="KW-0472">Membrane</keyword>
<keyword evidence="6" id="KW-0770">Synapse</keyword>
<evidence type="ECO:0000256" key="6">
    <source>
        <dbReference type="ARBA" id="ARBA00023018"/>
    </source>
</evidence>
<dbReference type="Gene3D" id="3.40.190.10">
    <property type="entry name" value="Periplasmic binding protein-like II"/>
    <property type="match status" value="1"/>
</dbReference>
<keyword evidence="16" id="KW-0732">Signal</keyword>
<keyword evidence="3" id="KW-0813">Transport</keyword>
<feature type="transmembrane region" description="Helical" evidence="15">
    <location>
        <begin position="262"/>
        <end position="281"/>
    </location>
</feature>
<dbReference type="InterPro" id="IPR028082">
    <property type="entry name" value="Peripla_BP_I"/>
</dbReference>
<evidence type="ECO:0000256" key="8">
    <source>
        <dbReference type="ARBA" id="ARBA00023136"/>
    </source>
</evidence>
<evidence type="ECO:0000256" key="1">
    <source>
        <dbReference type="ARBA" id="ARBA00004141"/>
    </source>
</evidence>
<dbReference type="Proteomes" id="UP000667349">
    <property type="component" value="Unassembled WGS sequence"/>
</dbReference>
<dbReference type="Pfam" id="PF10613">
    <property type="entry name" value="Lig_chan-Glu_bd"/>
    <property type="match status" value="1"/>
</dbReference>
<dbReference type="GO" id="GO:0015276">
    <property type="term" value="F:ligand-gated monoatomic ion channel activity"/>
    <property type="evidence" value="ECO:0007669"/>
    <property type="project" value="InterPro"/>
</dbReference>
<keyword evidence="5 15" id="KW-1133">Transmembrane helix</keyword>
<dbReference type="InterPro" id="IPR019594">
    <property type="entry name" value="Glu/Gly-bd"/>
</dbReference>
<dbReference type="SMART" id="SM00079">
    <property type="entry name" value="PBPe"/>
    <property type="match status" value="1"/>
</dbReference>
<comment type="caution">
    <text evidence="19">The sequence shown here is derived from an EMBL/GenBank/DDBJ whole genome shotgun (WGS) entry which is preliminary data.</text>
</comment>
<evidence type="ECO:0000256" key="13">
    <source>
        <dbReference type="ARBA" id="ARBA00023303"/>
    </source>
</evidence>
<dbReference type="InterPro" id="IPR001828">
    <property type="entry name" value="ANF_lig-bd_rcpt"/>
</dbReference>
<protein>
    <submittedName>
        <fullName evidence="19">GRIK3 protein</fullName>
    </submittedName>
</protein>
<evidence type="ECO:0000259" key="18">
    <source>
        <dbReference type="SMART" id="SM00918"/>
    </source>
</evidence>
<evidence type="ECO:0000313" key="19">
    <source>
        <dbReference type="EMBL" id="KAG5316710.1"/>
    </source>
</evidence>
<dbReference type="SUPFAM" id="SSF53850">
    <property type="entry name" value="Periplasmic binding protein-like II"/>
    <property type="match status" value="1"/>
</dbReference>
<accession>A0A836FCY4</accession>
<keyword evidence="4 15" id="KW-0812">Transmembrane</keyword>
<evidence type="ECO:0000256" key="14">
    <source>
        <dbReference type="ARBA" id="ARBA00034100"/>
    </source>
</evidence>
<feature type="non-terminal residue" evidence="19">
    <location>
        <position position="1"/>
    </location>
</feature>
<evidence type="ECO:0000256" key="11">
    <source>
        <dbReference type="ARBA" id="ARBA00023257"/>
    </source>
</evidence>
<evidence type="ECO:0000259" key="17">
    <source>
        <dbReference type="SMART" id="SM00079"/>
    </source>
</evidence>
<feature type="domain" description="Ionotropic glutamate receptor L-glutamate and glycine-binding" evidence="18">
    <location>
        <begin position="339"/>
        <end position="403"/>
    </location>
</feature>
<dbReference type="SUPFAM" id="SSF53822">
    <property type="entry name" value="Periplasmic binding protein-like I"/>
    <property type="match status" value="1"/>
</dbReference>
<gene>
    <name evidence="19" type="primary">Grik3_0</name>
    <name evidence="19" type="ORF">G6Z75_0007989</name>
</gene>
<feature type="chain" id="PRO_5032747764" evidence="16">
    <location>
        <begin position="21"/>
        <end position="627"/>
    </location>
</feature>
<evidence type="ECO:0000256" key="9">
    <source>
        <dbReference type="ARBA" id="ARBA00023170"/>
    </source>
</evidence>